<dbReference type="SUPFAM" id="SSF51556">
    <property type="entry name" value="Metallo-dependent hydrolases"/>
    <property type="match status" value="1"/>
</dbReference>
<dbReference type="PANTHER" id="PTHR11647">
    <property type="entry name" value="HYDRANTOINASE/DIHYDROPYRIMIDINASE FAMILY MEMBER"/>
    <property type="match status" value="1"/>
</dbReference>
<dbReference type="PANTHER" id="PTHR11647:SF1">
    <property type="entry name" value="COLLAPSIN RESPONSE MEDIATOR PROTEIN"/>
    <property type="match status" value="1"/>
</dbReference>
<evidence type="ECO:0000313" key="2">
    <source>
        <dbReference type="EMBL" id="PUA33653.1"/>
    </source>
</evidence>
<dbReference type="SUPFAM" id="SSF51338">
    <property type="entry name" value="Composite domain of metallo-dependent hydrolases"/>
    <property type="match status" value="1"/>
</dbReference>
<dbReference type="Pfam" id="PF07969">
    <property type="entry name" value="Amidohydro_3"/>
    <property type="match status" value="1"/>
</dbReference>
<dbReference type="Gene3D" id="3.30.1490.130">
    <property type="entry name" value="D-aminoacylase. Domain 3"/>
    <property type="match status" value="1"/>
</dbReference>
<sequence>MVFKLEFDLIIRNGVIVDGSGTPPFKSDVGIVGDTIKAIGDLTGVKSEEVIDAKNLIVAPGFIDIHNHSDISIFEVPTADNYILQGVTTLVVGNCGWSPAPLTDVNKDEVIKEIKKEHPEVVVSWRSFNDYLNALESLKPSVNIAPLVGHGTVRSAVLGFTSSKPSESDLTKMRELVKEAMEAGALGLSTGLIYIPGTFASTDEIIELAKVASRYGGMYATHMRNEGVGLLDSINEAITIGVKAGITVEISHLKASGRPNWGKVTTALGIISDYASRGFDVSADAYPYTASSTSLSALLPQDIREGSTEEVLKKLKDPAVVRELTERLGGVAFEERYISWSDIMISFSLKHKEFEGLRMDKVAERLGLDPVNAMVKLLIDDELATGMVSFGMSEEDVEKVIAHPYVAIGSDGSVGKFGEGKPHPRRYGTFPRIIAKYVRERKALTLTEAIRKMTSLPARKLKLWDRGLIRPGFKADITIFNYYVVEDTATYENPHSYPRGIRYVIVNGRPTVVNGRLDKNVRNGAILRRFKQF</sequence>
<dbReference type="AlphaFoldDB" id="A0A2R7Y7Z8"/>
<dbReference type="Proteomes" id="UP000244093">
    <property type="component" value="Unassembled WGS sequence"/>
</dbReference>
<dbReference type="GO" id="GO:0016811">
    <property type="term" value="F:hydrolase activity, acting on carbon-nitrogen (but not peptide) bonds, in linear amides"/>
    <property type="evidence" value="ECO:0007669"/>
    <property type="project" value="InterPro"/>
</dbReference>
<dbReference type="Gene3D" id="3.20.20.140">
    <property type="entry name" value="Metal-dependent hydrolases"/>
    <property type="match status" value="1"/>
</dbReference>
<gene>
    <name evidence="2" type="ORF">B7O98_04375</name>
</gene>
<dbReference type="InterPro" id="IPR032466">
    <property type="entry name" value="Metal_Hydrolase"/>
</dbReference>
<dbReference type="InterPro" id="IPR023100">
    <property type="entry name" value="D-aminoacylase_insert_dom_sf"/>
</dbReference>
<organism evidence="2 3">
    <name type="scientific">Zestosphaera tikiterensis</name>
    <dbReference type="NCBI Taxonomy" id="1973259"/>
    <lineage>
        <taxon>Archaea</taxon>
        <taxon>Thermoproteota</taxon>
        <taxon>Thermoprotei</taxon>
        <taxon>Desulfurococcales</taxon>
        <taxon>Desulfurococcaceae</taxon>
        <taxon>Zestosphaera</taxon>
    </lineage>
</organism>
<dbReference type="Gene3D" id="2.30.40.10">
    <property type="entry name" value="Urease, subunit C, domain 1"/>
    <property type="match status" value="1"/>
</dbReference>
<dbReference type="EMBL" id="NBVN01000002">
    <property type="protein sequence ID" value="PUA33653.1"/>
    <property type="molecule type" value="Genomic_DNA"/>
</dbReference>
<accession>A0A2R7Y7Z8</accession>
<dbReference type="InterPro" id="IPR050378">
    <property type="entry name" value="Metallo-dep_Hydrolases_sf"/>
</dbReference>
<dbReference type="CDD" id="cd01297">
    <property type="entry name" value="D-aminoacylase"/>
    <property type="match status" value="1"/>
</dbReference>
<reference evidence="2 3" key="1">
    <citation type="journal article" date="2018" name="Syst. Appl. Microbiol.">
        <title>A new symbiotic nanoarchaeote (Candidatus Nanoclepta minutus) and its host (Zestosphaera tikiterensis gen. nov., sp. nov.) from a New Zealand hot spring.</title>
        <authorList>
            <person name="St John E."/>
            <person name="Liu Y."/>
            <person name="Podar M."/>
            <person name="Stott M.B."/>
            <person name="Meneghin J."/>
            <person name="Chen Z."/>
            <person name="Lagutin K."/>
            <person name="Mitchell K."/>
            <person name="Reysenbach A.L."/>
        </authorList>
    </citation>
    <scope>NUCLEOTIDE SEQUENCE [LARGE SCALE GENOMIC DNA]</scope>
    <source>
        <strain evidence="2">NZ3</strain>
    </source>
</reference>
<dbReference type="InterPro" id="IPR011059">
    <property type="entry name" value="Metal-dep_hydrolase_composite"/>
</dbReference>
<evidence type="ECO:0000259" key="1">
    <source>
        <dbReference type="Pfam" id="PF07969"/>
    </source>
</evidence>
<evidence type="ECO:0000313" key="3">
    <source>
        <dbReference type="Proteomes" id="UP000244093"/>
    </source>
</evidence>
<comment type="caution">
    <text evidence="2">The sequence shown here is derived from an EMBL/GenBank/DDBJ whole genome shotgun (WGS) entry which is preliminary data.</text>
</comment>
<proteinExistence type="predicted"/>
<protein>
    <recommendedName>
        <fullName evidence="1">Amidohydrolase 3 domain-containing protein</fullName>
    </recommendedName>
</protein>
<dbReference type="InterPro" id="IPR013108">
    <property type="entry name" value="Amidohydro_3"/>
</dbReference>
<name>A0A2R7Y7Z8_9CREN</name>
<feature type="domain" description="Amidohydrolase 3" evidence="1">
    <location>
        <begin position="49"/>
        <end position="511"/>
    </location>
</feature>